<feature type="transmembrane region" description="Helical" evidence="8">
    <location>
        <begin position="165"/>
        <end position="186"/>
    </location>
</feature>
<keyword evidence="3" id="KW-0813">Transport</keyword>
<feature type="transmembrane region" description="Helical" evidence="8">
    <location>
        <begin position="82"/>
        <end position="104"/>
    </location>
</feature>
<feature type="transmembrane region" description="Helical" evidence="8">
    <location>
        <begin position="207"/>
        <end position="229"/>
    </location>
</feature>
<dbReference type="GeneID" id="103508981"/>
<evidence type="ECO:0000256" key="4">
    <source>
        <dbReference type="ARBA" id="ARBA00022692"/>
    </source>
</evidence>
<dbReference type="InterPro" id="IPR037185">
    <property type="entry name" value="EmrE-like"/>
</dbReference>
<dbReference type="InterPro" id="IPR013657">
    <property type="entry name" value="SCL35B1-4/HUT1"/>
</dbReference>
<accession>A0A1S4EBQ5</accession>
<dbReference type="GO" id="GO:0005459">
    <property type="term" value="F:UDP-galactose transmembrane transporter activity"/>
    <property type="evidence" value="ECO:0007669"/>
    <property type="project" value="TreeGrafter"/>
</dbReference>
<reference evidence="10 11" key="1">
    <citation type="submission" date="2025-04" db="UniProtKB">
        <authorList>
            <consortium name="RefSeq"/>
        </authorList>
    </citation>
    <scope>IDENTIFICATION</scope>
</reference>
<dbReference type="Proteomes" id="UP000079169">
    <property type="component" value="Unplaced"/>
</dbReference>
<dbReference type="GO" id="GO:0000139">
    <property type="term" value="C:Golgi membrane"/>
    <property type="evidence" value="ECO:0007669"/>
    <property type="project" value="TreeGrafter"/>
</dbReference>
<dbReference type="PANTHER" id="PTHR10778">
    <property type="entry name" value="SOLUTE CARRIER FAMILY 35 MEMBER B"/>
    <property type="match status" value="1"/>
</dbReference>
<comment type="subcellular location">
    <subcellularLocation>
        <location evidence="1">Endoplasmic reticulum membrane</location>
        <topology evidence="1">Multi-pass membrane protein</topology>
    </subcellularLocation>
</comment>
<comment type="similarity">
    <text evidence="2">Belongs to the nucleotide-sugar transporter family. SLC35B subfamily.</text>
</comment>
<protein>
    <submittedName>
        <fullName evidence="10 11">Solute carrier family 35 member B1</fullName>
    </submittedName>
</protein>
<keyword evidence="4 8" id="KW-0812">Transmembrane</keyword>
<proteinExistence type="inferred from homology"/>
<gene>
    <name evidence="10 11" type="primary">LOC103508981</name>
</gene>
<dbReference type="STRING" id="121845.A0A1S4EBQ5"/>
<keyword evidence="5" id="KW-0256">Endoplasmic reticulum</keyword>
<evidence type="ECO:0000256" key="1">
    <source>
        <dbReference type="ARBA" id="ARBA00004477"/>
    </source>
</evidence>
<dbReference type="OMA" id="CGAIGQV"/>
<evidence type="ECO:0000256" key="2">
    <source>
        <dbReference type="ARBA" id="ARBA00010694"/>
    </source>
</evidence>
<dbReference type="PaxDb" id="121845-A0A1S4EBQ5"/>
<evidence type="ECO:0000313" key="10">
    <source>
        <dbReference type="RefSeq" id="XP_017299665.1"/>
    </source>
</evidence>
<dbReference type="GO" id="GO:0005460">
    <property type="term" value="F:UDP-glucose transmembrane transporter activity"/>
    <property type="evidence" value="ECO:0007669"/>
    <property type="project" value="TreeGrafter"/>
</dbReference>
<keyword evidence="9" id="KW-1185">Reference proteome</keyword>
<evidence type="ECO:0000256" key="3">
    <source>
        <dbReference type="ARBA" id="ARBA00022448"/>
    </source>
</evidence>
<dbReference type="Gene3D" id="1.10.3730.20">
    <property type="match status" value="1"/>
</dbReference>
<dbReference type="PANTHER" id="PTHR10778:SF10">
    <property type="entry name" value="SOLUTE CARRIER FAMILY 35 MEMBER B1"/>
    <property type="match status" value="1"/>
</dbReference>
<feature type="transmembrane region" description="Helical" evidence="8">
    <location>
        <begin position="137"/>
        <end position="153"/>
    </location>
</feature>
<feature type="transmembrane region" description="Helical" evidence="8">
    <location>
        <begin position="293"/>
        <end position="309"/>
    </location>
</feature>
<evidence type="ECO:0000256" key="8">
    <source>
        <dbReference type="SAM" id="Phobius"/>
    </source>
</evidence>
<name>A0A1S4EBQ5_DIACI</name>
<dbReference type="AlphaFoldDB" id="A0A1S4EBQ5"/>
<dbReference type="SUPFAM" id="SSF103481">
    <property type="entry name" value="Multidrug resistance efflux transporter EmrE"/>
    <property type="match status" value="2"/>
</dbReference>
<dbReference type="RefSeq" id="XP_017299665.1">
    <property type="nucleotide sequence ID" value="XM_017444176.2"/>
</dbReference>
<keyword evidence="7 8" id="KW-0472">Membrane</keyword>
<evidence type="ECO:0000256" key="6">
    <source>
        <dbReference type="ARBA" id="ARBA00022989"/>
    </source>
</evidence>
<sequence length="319" mass="36200">MEKLLSSKRLKFLFYAGGIFTFYFLFGILQEKITRGTYGESNEKFTCMLALVFVQCVINYIYAKIMLLTFLKQGEDSTRSVYYASAAMTYLLAMVCSNMALQWINYPTQVIGKSAKPIPVMLLGVLLGRKSYALKKYFFVLLVVIGVALFIYKDGKASKEESTNFGFGEFLLILSLLMDGLTGAVQERMKSESQTKSGHMMVAMNKWSCLFLGISILITGEIFEFINFVNKYPSIIYQLFLFSVLSALGQFFIFLTVTEYGPLPCSIVTTTRKFFTVLGSIIFFGNVMTSRQWIATFIVFTGLFLDSFYSSKESAKRRQ</sequence>
<organism evidence="9 10">
    <name type="scientific">Diaphorina citri</name>
    <name type="common">Asian citrus psyllid</name>
    <dbReference type="NCBI Taxonomy" id="121845"/>
    <lineage>
        <taxon>Eukaryota</taxon>
        <taxon>Metazoa</taxon>
        <taxon>Ecdysozoa</taxon>
        <taxon>Arthropoda</taxon>
        <taxon>Hexapoda</taxon>
        <taxon>Insecta</taxon>
        <taxon>Pterygota</taxon>
        <taxon>Neoptera</taxon>
        <taxon>Paraneoptera</taxon>
        <taxon>Hemiptera</taxon>
        <taxon>Sternorrhyncha</taxon>
        <taxon>Psylloidea</taxon>
        <taxon>Psyllidae</taxon>
        <taxon>Diaphorininae</taxon>
        <taxon>Diaphorina</taxon>
    </lineage>
</organism>
<evidence type="ECO:0000313" key="11">
    <source>
        <dbReference type="RefSeq" id="XP_026679441.1"/>
    </source>
</evidence>
<evidence type="ECO:0000256" key="7">
    <source>
        <dbReference type="ARBA" id="ARBA00023136"/>
    </source>
</evidence>
<evidence type="ECO:0000256" key="5">
    <source>
        <dbReference type="ARBA" id="ARBA00022824"/>
    </source>
</evidence>
<feature type="transmembrane region" description="Helical" evidence="8">
    <location>
        <begin position="235"/>
        <end position="258"/>
    </location>
</feature>
<evidence type="ECO:0000313" key="9">
    <source>
        <dbReference type="Proteomes" id="UP000079169"/>
    </source>
</evidence>
<dbReference type="Pfam" id="PF08449">
    <property type="entry name" value="UAA"/>
    <property type="match status" value="1"/>
</dbReference>
<feature type="transmembrane region" description="Helical" evidence="8">
    <location>
        <begin position="49"/>
        <end position="70"/>
    </location>
</feature>
<dbReference type="GO" id="GO:0005789">
    <property type="term" value="C:endoplasmic reticulum membrane"/>
    <property type="evidence" value="ECO:0007669"/>
    <property type="project" value="UniProtKB-SubCell"/>
</dbReference>
<dbReference type="CTD" id="42510"/>
<feature type="transmembrane region" description="Helical" evidence="8">
    <location>
        <begin position="12"/>
        <end position="29"/>
    </location>
</feature>
<dbReference type="KEGG" id="dci:103508981"/>
<dbReference type="RefSeq" id="XP_026679441.1">
    <property type="nucleotide sequence ID" value="XM_026823640.1"/>
</dbReference>
<keyword evidence="6 8" id="KW-1133">Transmembrane helix</keyword>